<reference evidence="1" key="1">
    <citation type="submission" date="2021-01" db="EMBL/GenBank/DDBJ databases">
        <authorList>
            <consortium name="Genoscope - CEA"/>
            <person name="William W."/>
        </authorList>
    </citation>
    <scope>NUCLEOTIDE SEQUENCE</scope>
</reference>
<dbReference type="Proteomes" id="UP000688137">
    <property type="component" value="Unassembled WGS sequence"/>
</dbReference>
<dbReference type="AlphaFoldDB" id="A0A8S1P541"/>
<keyword evidence="2" id="KW-1185">Reference proteome</keyword>
<dbReference type="EMBL" id="CAJJDM010000109">
    <property type="protein sequence ID" value="CAD8098157.1"/>
    <property type="molecule type" value="Genomic_DNA"/>
</dbReference>
<organism evidence="1 2">
    <name type="scientific">Paramecium primaurelia</name>
    <dbReference type="NCBI Taxonomy" id="5886"/>
    <lineage>
        <taxon>Eukaryota</taxon>
        <taxon>Sar</taxon>
        <taxon>Alveolata</taxon>
        <taxon>Ciliophora</taxon>
        <taxon>Intramacronucleata</taxon>
        <taxon>Oligohymenophorea</taxon>
        <taxon>Peniculida</taxon>
        <taxon>Parameciidae</taxon>
        <taxon>Paramecium</taxon>
    </lineage>
</organism>
<comment type="caution">
    <text evidence="1">The sequence shown here is derived from an EMBL/GenBank/DDBJ whole genome shotgun (WGS) entry which is preliminary data.</text>
</comment>
<evidence type="ECO:0000313" key="2">
    <source>
        <dbReference type="Proteomes" id="UP000688137"/>
    </source>
</evidence>
<name>A0A8S1P541_PARPR</name>
<sequence length="203" mass="24040">MLSVILRRSAARSMAIRGGHGWDRPDVPLTIPYQHKRRMDVFDTNLWFYCGVMPEYFINQNEGYLHSPQNAFKFLILDSKYVLAAFVAAIFTYEIFYEARFWNIQPDYLKNPIVNYSRKVQQERPFMVKHFLDLSITGDMGMQRMIPGEKSFATELLETYEEQNKHIQLMNLEGKTYIERVEAETRQAVARKHGQVEDHHHHH</sequence>
<protein>
    <submittedName>
        <fullName evidence="1">Uncharacterized protein</fullName>
    </submittedName>
</protein>
<dbReference type="OMA" id="QERPFMV"/>
<gene>
    <name evidence="1" type="ORF">PPRIM_AZ9-3.1.T1060078</name>
</gene>
<accession>A0A8S1P541</accession>
<evidence type="ECO:0000313" key="1">
    <source>
        <dbReference type="EMBL" id="CAD8098157.1"/>
    </source>
</evidence>
<proteinExistence type="predicted"/>